<keyword evidence="4" id="KW-1185">Reference proteome</keyword>
<feature type="domain" description="ADAMTS/ADAMTS-like cysteine-rich" evidence="3">
    <location>
        <begin position="54"/>
        <end position="103"/>
    </location>
</feature>
<dbReference type="Proteomes" id="UP000887581">
    <property type="component" value="Unplaced"/>
</dbReference>
<evidence type="ECO:0000313" key="5">
    <source>
        <dbReference type="WBParaSite" id="sdigi.contig416.g8174.t1"/>
    </source>
</evidence>
<organism evidence="4 5">
    <name type="scientific">Setaria digitata</name>
    <dbReference type="NCBI Taxonomy" id="48799"/>
    <lineage>
        <taxon>Eukaryota</taxon>
        <taxon>Metazoa</taxon>
        <taxon>Ecdysozoa</taxon>
        <taxon>Nematoda</taxon>
        <taxon>Chromadorea</taxon>
        <taxon>Rhabditida</taxon>
        <taxon>Spirurina</taxon>
        <taxon>Spiruromorpha</taxon>
        <taxon>Filarioidea</taxon>
        <taxon>Setariidae</taxon>
        <taxon>Setaria</taxon>
    </lineage>
</organism>
<dbReference type="InterPro" id="IPR045371">
    <property type="entry name" value="ADAMTS_CR_3"/>
</dbReference>
<dbReference type="InterPro" id="IPR050439">
    <property type="entry name" value="ADAMTS_ADAMTS-like"/>
</dbReference>
<dbReference type="GO" id="GO:0031012">
    <property type="term" value="C:extracellular matrix"/>
    <property type="evidence" value="ECO:0007669"/>
    <property type="project" value="TreeGrafter"/>
</dbReference>
<dbReference type="GO" id="GO:0006508">
    <property type="term" value="P:proteolysis"/>
    <property type="evidence" value="ECO:0007669"/>
    <property type="project" value="TreeGrafter"/>
</dbReference>
<dbReference type="PANTHER" id="PTHR13723">
    <property type="entry name" value="ADAMTS A DISINTEGRIN AND METALLOPROTEASE WITH THROMBOSPONDIN MOTIFS PROTEASE"/>
    <property type="match status" value="1"/>
</dbReference>
<dbReference type="GO" id="GO:0004222">
    <property type="term" value="F:metalloendopeptidase activity"/>
    <property type="evidence" value="ECO:0007669"/>
    <property type="project" value="TreeGrafter"/>
</dbReference>
<evidence type="ECO:0000313" key="4">
    <source>
        <dbReference type="Proteomes" id="UP000887581"/>
    </source>
</evidence>
<dbReference type="GO" id="GO:0030198">
    <property type="term" value="P:extracellular matrix organization"/>
    <property type="evidence" value="ECO:0007669"/>
    <property type="project" value="InterPro"/>
</dbReference>
<sequence>MSIVQCSNISIQSEESRCSKLNEVSNYNNKMQPEKWIPMKSDHQACKEQEVEKLNDGTSCFIEGYNKSVCVNGTCQHVGCDGIVQSNTRYDHCGICGGTGESCGRTIFQWRDTKQFSPCDATCGPNGEEFSSFFFEME</sequence>
<comment type="subcellular location">
    <subcellularLocation>
        <location evidence="1">Secreted</location>
    </subcellularLocation>
</comment>
<keyword evidence="2" id="KW-0964">Secreted</keyword>
<dbReference type="PRINTS" id="PR01857">
    <property type="entry name" value="ADAMTSFAMILY"/>
</dbReference>
<dbReference type="PANTHER" id="PTHR13723:SF281">
    <property type="entry name" value="PAPILIN"/>
    <property type="match status" value="1"/>
</dbReference>
<dbReference type="InterPro" id="IPR013273">
    <property type="entry name" value="ADAMTS/ADAMTS-like"/>
</dbReference>
<dbReference type="GO" id="GO:0005576">
    <property type="term" value="C:extracellular region"/>
    <property type="evidence" value="ECO:0007669"/>
    <property type="project" value="UniProtKB-SubCell"/>
</dbReference>
<evidence type="ECO:0000259" key="3">
    <source>
        <dbReference type="Pfam" id="PF19236"/>
    </source>
</evidence>
<protein>
    <submittedName>
        <fullName evidence="5">ADAMTS/ADAMTS-like cysteine-rich domain-containing protein</fullName>
    </submittedName>
</protein>
<name>A0A915Q0F7_9BILA</name>
<evidence type="ECO:0000256" key="2">
    <source>
        <dbReference type="ARBA" id="ARBA00022525"/>
    </source>
</evidence>
<dbReference type="Pfam" id="PF19236">
    <property type="entry name" value="ADAMTS_CR_3"/>
    <property type="match status" value="1"/>
</dbReference>
<proteinExistence type="predicted"/>
<reference evidence="5" key="1">
    <citation type="submission" date="2022-11" db="UniProtKB">
        <authorList>
            <consortium name="WormBaseParasite"/>
        </authorList>
    </citation>
    <scope>IDENTIFICATION</scope>
</reference>
<evidence type="ECO:0000256" key="1">
    <source>
        <dbReference type="ARBA" id="ARBA00004613"/>
    </source>
</evidence>
<accession>A0A915Q0F7</accession>
<dbReference type="WBParaSite" id="sdigi.contig416.g8174.t1">
    <property type="protein sequence ID" value="sdigi.contig416.g8174.t1"/>
    <property type="gene ID" value="sdigi.contig416.g8174"/>
</dbReference>
<dbReference type="AlphaFoldDB" id="A0A915Q0F7"/>